<evidence type="ECO:0000256" key="2">
    <source>
        <dbReference type="ARBA" id="ARBA00022741"/>
    </source>
</evidence>
<dbReference type="SMART" id="SM01002">
    <property type="entry name" value="AlaDh_PNT_C"/>
    <property type="match status" value="1"/>
</dbReference>
<keyword evidence="4" id="KW-1278">Translocase</keyword>
<feature type="domain" description="Alanine dehydrogenase/pyridine nucleotide transhydrogenase N-terminal" evidence="8">
    <location>
        <begin position="8"/>
        <end position="139"/>
    </location>
</feature>
<keyword evidence="2" id="KW-0547">Nucleotide-binding</keyword>
<dbReference type="EC" id="7.1.1.1" evidence="1"/>
<organism evidence="9">
    <name type="scientific">marine metagenome</name>
    <dbReference type="NCBI Taxonomy" id="408172"/>
    <lineage>
        <taxon>unclassified sequences</taxon>
        <taxon>metagenomes</taxon>
        <taxon>ecological metagenomes</taxon>
    </lineage>
</organism>
<proteinExistence type="predicted"/>
<dbReference type="InterPro" id="IPR036291">
    <property type="entry name" value="NAD(P)-bd_dom_sf"/>
</dbReference>
<evidence type="ECO:0000256" key="3">
    <source>
        <dbReference type="ARBA" id="ARBA00022857"/>
    </source>
</evidence>
<gene>
    <name evidence="9" type="ORF">METZ01_LOCUS347706</name>
</gene>
<protein>
    <recommendedName>
        <fullName evidence="1">proton-translocating NAD(P)(+) transhydrogenase</fullName>
        <ecNumber evidence="1">7.1.1.1</ecNumber>
    </recommendedName>
</protein>
<reference evidence="9" key="1">
    <citation type="submission" date="2018-05" db="EMBL/GenBank/DDBJ databases">
        <authorList>
            <person name="Lanie J.A."/>
            <person name="Ng W.-L."/>
            <person name="Kazmierczak K.M."/>
            <person name="Andrzejewski T.M."/>
            <person name="Davidsen T.M."/>
            <person name="Wayne K.J."/>
            <person name="Tettelin H."/>
            <person name="Glass J.I."/>
            <person name="Rusch D."/>
            <person name="Podicherti R."/>
            <person name="Tsui H.-C.T."/>
            <person name="Winkler M.E."/>
        </authorList>
    </citation>
    <scope>NUCLEOTIDE SEQUENCE</scope>
</reference>
<dbReference type="PANTHER" id="PTHR10160">
    <property type="entry name" value="NAD(P) TRANSHYDROGENASE"/>
    <property type="match status" value="1"/>
</dbReference>
<dbReference type="PANTHER" id="PTHR10160:SF19">
    <property type="entry name" value="PROTON-TRANSLOCATING NAD(P)(+) TRANSHYDROGENASE"/>
    <property type="match status" value="1"/>
</dbReference>
<evidence type="ECO:0000256" key="6">
    <source>
        <dbReference type="ARBA" id="ARBA00048202"/>
    </source>
</evidence>
<evidence type="ECO:0000259" key="7">
    <source>
        <dbReference type="SMART" id="SM01002"/>
    </source>
</evidence>
<dbReference type="GO" id="GO:0006740">
    <property type="term" value="P:NADPH regeneration"/>
    <property type="evidence" value="ECO:0007669"/>
    <property type="project" value="TreeGrafter"/>
</dbReference>
<name>A0A382RC92_9ZZZZ</name>
<evidence type="ECO:0000313" key="9">
    <source>
        <dbReference type="EMBL" id="SVC94852.1"/>
    </source>
</evidence>
<evidence type="ECO:0000256" key="4">
    <source>
        <dbReference type="ARBA" id="ARBA00022967"/>
    </source>
</evidence>
<dbReference type="EMBL" id="UINC01120395">
    <property type="protein sequence ID" value="SVC94852.1"/>
    <property type="molecule type" value="Genomic_DNA"/>
</dbReference>
<comment type="catalytic activity">
    <reaction evidence="6">
        <text>NAD(+) + NADPH + H(+)(in) = NADH + NADP(+) + H(+)(out)</text>
        <dbReference type="Rhea" id="RHEA:47992"/>
        <dbReference type="ChEBI" id="CHEBI:15378"/>
        <dbReference type="ChEBI" id="CHEBI:57540"/>
        <dbReference type="ChEBI" id="CHEBI:57783"/>
        <dbReference type="ChEBI" id="CHEBI:57945"/>
        <dbReference type="ChEBI" id="CHEBI:58349"/>
        <dbReference type="EC" id="7.1.1.1"/>
    </reaction>
</comment>
<dbReference type="Gene3D" id="3.40.50.720">
    <property type="entry name" value="NAD(P)-binding Rossmann-like Domain"/>
    <property type="match status" value="2"/>
</dbReference>
<sequence length="286" mass="30849">MPEKITVGILKEKDKSENRVSLVPKDVNLLIKMGLSVELEDGAGEKAGFFNQDYENAGAKISKKLTDKINIITSLNAFSSQENSYVKNSLIISTTNIRNDNKIIKTCEKNNLSVIAMEFVPRIARAQKLDALSSQASIAGYKAGLIVANSLNKYIPLMMTAAGTMLPANVLVLGAGVAGLQSIATMKRLGADVTGYDIRLAAGEEIRSLGAKFISDEIVQDSKTDGGYAKEQSKENQKSQLEFLKDYIIKADAVISTAAIPGRPAPKLIEKRTVQLMKPGSVIVDV</sequence>
<keyword evidence="3" id="KW-0521">NADP</keyword>
<dbReference type="GO" id="GO:0005886">
    <property type="term" value="C:plasma membrane"/>
    <property type="evidence" value="ECO:0007669"/>
    <property type="project" value="TreeGrafter"/>
</dbReference>
<feature type="domain" description="Alanine dehydrogenase/pyridine nucleotide transhydrogenase NAD(H)-binding" evidence="7">
    <location>
        <begin position="148"/>
        <end position="286"/>
    </location>
</feature>
<dbReference type="Pfam" id="PF05222">
    <property type="entry name" value="AlaDh_PNT_N"/>
    <property type="match status" value="1"/>
</dbReference>
<keyword evidence="5" id="KW-0520">NAD</keyword>
<dbReference type="Pfam" id="PF01262">
    <property type="entry name" value="AlaDh_PNT_C"/>
    <property type="match status" value="1"/>
</dbReference>
<evidence type="ECO:0000256" key="1">
    <source>
        <dbReference type="ARBA" id="ARBA00012943"/>
    </source>
</evidence>
<dbReference type="SUPFAM" id="SSF51735">
    <property type="entry name" value="NAD(P)-binding Rossmann-fold domains"/>
    <property type="match status" value="1"/>
</dbReference>
<evidence type="ECO:0000259" key="8">
    <source>
        <dbReference type="SMART" id="SM01003"/>
    </source>
</evidence>
<accession>A0A382RC92</accession>
<dbReference type="GO" id="GO:0008750">
    <property type="term" value="F:proton-translocating NAD(P)+ transhydrogenase activity"/>
    <property type="evidence" value="ECO:0007669"/>
    <property type="project" value="UniProtKB-EC"/>
</dbReference>
<dbReference type="InterPro" id="IPR007886">
    <property type="entry name" value="AlaDH/PNT_N"/>
</dbReference>
<dbReference type="SUPFAM" id="SSF52283">
    <property type="entry name" value="Formate/glycerate dehydrogenase catalytic domain-like"/>
    <property type="match status" value="1"/>
</dbReference>
<dbReference type="SMART" id="SM01003">
    <property type="entry name" value="AlaDh_PNT_N"/>
    <property type="match status" value="1"/>
</dbReference>
<dbReference type="InterPro" id="IPR007698">
    <property type="entry name" value="AlaDH/PNT_NAD(H)-bd"/>
</dbReference>
<dbReference type="AlphaFoldDB" id="A0A382RC92"/>
<dbReference type="GO" id="GO:0050661">
    <property type="term" value="F:NADP binding"/>
    <property type="evidence" value="ECO:0007669"/>
    <property type="project" value="TreeGrafter"/>
</dbReference>
<feature type="non-terminal residue" evidence="9">
    <location>
        <position position="286"/>
    </location>
</feature>
<evidence type="ECO:0000256" key="5">
    <source>
        <dbReference type="ARBA" id="ARBA00023027"/>
    </source>
</evidence>